<dbReference type="InterPro" id="IPR041711">
    <property type="entry name" value="Met-tRNA-FMT_N"/>
</dbReference>
<organism evidence="11 12">
    <name type="scientific">Effusibacillus lacus</name>
    <dbReference type="NCBI Taxonomy" id="1348429"/>
    <lineage>
        <taxon>Bacteria</taxon>
        <taxon>Bacillati</taxon>
        <taxon>Bacillota</taxon>
        <taxon>Bacilli</taxon>
        <taxon>Bacillales</taxon>
        <taxon>Alicyclobacillaceae</taxon>
        <taxon>Effusibacillus</taxon>
    </lineage>
</organism>
<protein>
    <recommendedName>
        <fullName evidence="4 8">Methionyl-tRNA formyltransferase</fullName>
        <ecNumber evidence="3 8">2.1.2.9</ecNumber>
    </recommendedName>
</protein>
<dbReference type="Pfam" id="PF02911">
    <property type="entry name" value="Formyl_trans_C"/>
    <property type="match status" value="1"/>
</dbReference>
<gene>
    <name evidence="8" type="primary">fmt</name>
    <name evidence="11" type="ORF">EFBL_2051</name>
</gene>
<dbReference type="InterPro" id="IPR002376">
    <property type="entry name" value="Formyl_transf_N"/>
</dbReference>
<evidence type="ECO:0000313" key="12">
    <source>
        <dbReference type="Proteomes" id="UP000217785"/>
    </source>
</evidence>
<dbReference type="Gene3D" id="3.40.50.170">
    <property type="entry name" value="Formyl transferase, N-terminal domain"/>
    <property type="match status" value="1"/>
</dbReference>
<dbReference type="InterPro" id="IPR037022">
    <property type="entry name" value="Formyl_trans_C_sf"/>
</dbReference>
<reference evidence="12" key="1">
    <citation type="submission" date="2017-07" db="EMBL/GenBank/DDBJ databases">
        <title>Draft genome sequence of Effusibacillus lacus strain skLN1.</title>
        <authorList>
            <person name="Watanabe M."/>
            <person name="Kojima H."/>
            <person name="Fukui M."/>
        </authorList>
    </citation>
    <scope>NUCLEOTIDE SEQUENCE [LARGE SCALE GENOMIC DNA]</scope>
    <source>
        <strain evidence="12">skLN1</strain>
    </source>
</reference>
<dbReference type="AlphaFoldDB" id="A0A292YPV0"/>
<dbReference type="Proteomes" id="UP000217785">
    <property type="component" value="Unassembled WGS sequence"/>
</dbReference>
<keyword evidence="12" id="KW-1185">Reference proteome</keyword>
<evidence type="ECO:0000313" key="11">
    <source>
        <dbReference type="EMBL" id="GAX90424.1"/>
    </source>
</evidence>
<dbReference type="InterPro" id="IPR036477">
    <property type="entry name" value="Formyl_transf_N_sf"/>
</dbReference>
<evidence type="ECO:0000256" key="8">
    <source>
        <dbReference type="HAMAP-Rule" id="MF_00182"/>
    </source>
</evidence>
<feature type="domain" description="Formyl transferase C-terminal" evidence="10">
    <location>
        <begin position="204"/>
        <end position="302"/>
    </location>
</feature>
<keyword evidence="6 8" id="KW-0648">Protein biosynthesis</keyword>
<feature type="binding site" evidence="8">
    <location>
        <begin position="109"/>
        <end position="112"/>
    </location>
    <ligand>
        <name>(6S)-5,6,7,8-tetrahydrofolate</name>
        <dbReference type="ChEBI" id="CHEBI:57453"/>
    </ligand>
</feature>
<dbReference type="InterPro" id="IPR011034">
    <property type="entry name" value="Formyl_transferase-like_C_sf"/>
</dbReference>
<dbReference type="InterPro" id="IPR044135">
    <property type="entry name" value="Met-tRNA-FMT_C"/>
</dbReference>
<feature type="domain" description="Formyl transferase N-terminal" evidence="9">
    <location>
        <begin position="1"/>
        <end position="180"/>
    </location>
</feature>
<dbReference type="InterPro" id="IPR005794">
    <property type="entry name" value="Fmt"/>
</dbReference>
<dbReference type="SUPFAM" id="SSF50486">
    <property type="entry name" value="FMT C-terminal domain-like"/>
    <property type="match status" value="1"/>
</dbReference>
<evidence type="ECO:0000256" key="2">
    <source>
        <dbReference type="ARBA" id="ARBA00010699"/>
    </source>
</evidence>
<evidence type="ECO:0000256" key="6">
    <source>
        <dbReference type="ARBA" id="ARBA00022917"/>
    </source>
</evidence>
<dbReference type="PANTHER" id="PTHR11138:SF5">
    <property type="entry name" value="METHIONYL-TRNA FORMYLTRANSFERASE, MITOCHONDRIAL"/>
    <property type="match status" value="1"/>
</dbReference>
<comment type="caution">
    <text evidence="11">The sequence shown here is derived from an EMBL/GenBank/DDBJ whole genome shotgun (WGS) entry which is preliminary data.</text>
</comment>
<dbReference type="PANTHER" id="PTHR11138">
    <property type="entry name" value="METHIONYL-TRNA FORMYLTRANSFERASE"/>
    <property type="match status" value="1"/>
</dbReference>
<accession>A0A292YPV0</accession>
<dbReference type="Pfam" id="PF00551">
    <property type="entry name" value="Formyl_trans_N"/>
    <property type="match status" value="1"/>
</dbReference>
<name>A0A292YPV0_9BACL</name>
<comment type="similarity">
    <text evidence="2 8">Belongs to the Fmt family.</text>
</comment>
<dbReference type="CDD" id="cd08646">
    <property type="entry name" value="FMT_core_Met-tRNA-FMT_N"/>
    <property type="match status" value="1"/>
</dbReference>
<dbReference type="NCBIfam" id="TIGR00460">
    <property type="entry name" value="fmt"/>
    <property type="match status" value="1"/>
</dbReference>
<evidence type="ECO:0000256" key="5">
    <source>
        <dbReference type="ARBA" id="ARBA00022679"/>
    </source>
</evidence>
<evidence type="ECO:0000259" key="9">
    <source>
        <dbReference type="Pfam" id="PF00551"/>
    </source>
</evidence>
<dbReference type="FunFam" id="3.40.50.170:FF:000004">
    <property type="entry name" value="Methionyl-tRNA formyltransferase"/>
    <property type="match status" value="1"/>
</dbReference>
<evidence type="ECO:0000256" key="3">
    <source>
        <dbReference type="ARBA" id="ARBA00012261"/>
    </source>
</evidence>
<evidence type="ECO:0000256" key="4">
    <source>
        <dbReference type="ARBA" id="ARBA00016014"/>
    </source>
</evidence>
<dbReference type="GO" id="GO:0004479">
    <property type="term" value="F:methionyl-tRNA formyltransferase activity"/>
    <property type="evidence" value="ECO:0007669"/>
    <property type="project" value="UniProtKB-UniRule"/>
</dbReference>
<dbReference type="CDD" id="cd08704">
    <property type="entry name" value="Met_tRNA_FMT_C"/>
    <property type="match status" value="1"/>
</dbReference>
<dbReference type="SUPFAM" id="SSF53328">
    <property type="entry name" value="Formyltransferase"/>
    <property type="match status" value="1"/>
</dbReference>
<dbReference type="Gene3D" id="3.10.25.10">
    <property type="entry name" value="Formyl transferase, C-terminal domain"/>
    <property type="match status" value="1"/>
</dbReference>
<dbReference type="InterPro" id="IPR005793">
    <property type="entry name" value="Formyl_trans_C"/>
</dbReference>
<comment type="catalytic activity">
    <reaction evidence="7 8">
        <text>L-methionyl-tRNA(fMet) + (6R)-10-formyltetrahydrofolate = N-formyl-L-methionyl-tRNA(fMet) + (6S)-5,6,7,8-tetrahydrofolate + H(+)</text>
        <dbReference type="Rhea" id="RHEA:24380"/>
        <dbReference type="Rhea" id="RHEA-COMP:9952"/>
        <dbReference type="Rhea" id="RHEA-COMP:9953"/>
        <dbReference type="ChEBI" id="CHEBI:15378"/>
        <dbReference type="ChEBI" id="CHEBI:57453"/>
        <dbReference type="ChEBI" id="CHEBI:78530"/>
        <dbReference type="ChEBI" id="CHEBI:78844"/>
        <dbReference type="ChEBI" id="CHEBI:195366"/>
        <dbReference type="EC" id="2.1.2.9"/>
    </reaction>
</comment>
<evidence type="ECO:0000256" key="1">
    <source>
        <dbReference type="ARBA" id="ARBA00002606"/>
    </source>
</evidence>
<dbReference type="GO" id="GO:0005829">
    <property type="term" value="C:cytosol"/>
    <property type="evidence" value="ECO:0007669"/>
    <property type="project" value="TreeGrafter"/>
</dbReference>
<comment type="function">
    <text evidence="1 8">Attaches a formyl group to the free amino group of methionyl-tRNA(fMet). The formyl group appears to play a dual role in the initiator identity of N-formylmethionyl-tRNA by promoting its recognition by IF2 and preventing the misappropriation of this tRNA by the elongation apparatus.</text>
</comment>
<proteinExistence type="inferred from homology"/>
<evidence type="ECO:0000259" key="10">
    <source>
        <dbReference type="Pfam" id="PF02911"/>
    </source>
</evidence>
<dbReference type="FunFam" id="3.40.50.12230:FF:000001">
    <property type="entry name" value="Methionyl-tRNA formyltransferase"/>
    <property type="match status" value="1"/>
</dbReference>
<sequence length="317" mass="35158">MRILFMGTPDFAVPSMKALVEAGYNIVCVVTQPDRPKGRGKQLTPPPVKVAAHDLGLPVYQPEKVRTEDSLDYLENLRPDLLVTAAYGQILPSRLLNLPRLGCVNVHASLLPKHRGGAPIHRCIINGDKESGVTIMRMVQQLDAGDMLSQVRVPIEERDTVGTLHDKLAQAGAKLLIETIPAILDGTVKETPQDESLATYSPNLTREDERIDWSKKAREIYNQVRGLNPWPVAFTKLDGKVYKIWWTEIVDELAVTGKNPGTVLKAEKDEIQVQTGEGILAIKELQPEGKRRMAAAELLRGQTMEAGKQFDDQAENF</sequence>
<evidence type="ECO:0000256" key="7">
    <source>
        <dbReference type="ARBA" id="ARBA00048558"/>
    </source>
</evidence>
<dbReference type="EC" id="2.1.2.9" evidence="3 8"/>
<dbReference type="HAMAP" id="MF_00182">
    <property type="entry name" value="Formyl_trans"/>
    <property type="match status" value="1"/>
</dbReference>
<keyword evidence="5 8" id="KW-0808">Transferase</keyword>
<dbReference type="EMBL" id="BDUF01000057">
    <property type="protein sequence ID" value="GAX90424.1"/>
    <property type="molecule type" value="Genomic_DNA"/>
</dbReference>